<dbReference type="GO" id="GO:0003700">
    <property type="term" value="F:DNA-binding transcription factor activity"/>
    <property type="evidence" value="ECO:0007669"/>
    <property type="project" value="TreeGrafter"/>
</dbReference>
<dbReference type="GO" id="GO:0045892">
    <property type="term" value="P:negative regulation of DNA-templated transcription"/>
    <property type="evidence" value="ECO:0007669"/>
    <property type="project" value="TreeGrafter"/>
</dbReference>
<reference evidence="2" key="1">
    <citation type="submission" date="2021-01" db="EMBL/GenBank/DDBJ databases">
        <title>Whole genome shotgun sequence of Planosporangium mesophilum NBRC 109066.</title>
        <authorList>
            <person name="Komaki H."/>
            <person name="Tamura T."/>
        </authorList>
    </citation>
    <scope>NUCLEOTIDE SEQUENCE</scope>
    <source>
        <strain evidence="2">NBRC 109066</strain>
    </source>
</reference>
<dbReference type="PANTHER" id="PTHR30136">
    <property type="entry name" value="HELIX-TURN-HELIX TRANSCRIPTIONAL REGULATOR, ICLR FAMILY"/>
    <property type="match status" value="1"/>
</dbReference>
<proteinExistence type="predicted"/>
<dbReference type="Gene3D" id="3.30.450.40">
    <property type="match status" value="1"/>
</dbReference>
<dbReference type="PROSITE" id="PS51078">
    <property type="entry name" value="ICLR_ED"/>
    <property type="match status" value="1"/>
</dbReference>
<evidence type="ECO:0000313" key="3">
    <source>
        <dbReference type="Proteomes" id="UP000599074"/>
    </source>
</evidence>
<dbReference type="SUPFAM" id="SSF55781">
    <property type="entry name" value="GAF domain-like"/>
    <property type="match status" value="1"/>
</dbReference>
<name>A0A8J3X1R5_9ACTN</name>
<feature type="domain" description="IclR-ED" evidence="1">
    <location>
        <begin position="23"/>
        <end position="202"/>
    </location>
</feature>
<protein>
    <submittedName>
        <fullName evidence="2">IclR family transcriptional regulator</fullName>
    </submittedName>
</protein>
<dbReference type="Pfam" id="PF01614">
    <property type="entry name" value="IclR_C"/>
    <property type="match status" value="1"/>
</dbReference>
<dbReference type="InterPro" id="IPR029016">
    <property type="entry name" value="GAF-like_dom_sf"/>
</dbReference>
<dbReference type="PANTHER" id="PTHR30136:SF24">
    <property type="entry name" value="HTH-TYPE TRANSCRIPTIONAL REPRESSOR ALLR"/>
    <property type="match status" value="1"/>
</dbReference>
<dbReference type="AlphaFoldDB" id="A0A8J3X1R5"/>
<gene>
    <name evidence="2" type="ORF">Pme01_43220</name>
</gene>
<organism evidence="2 3">
    <name type="scientific">Planosporangium mesophilum</name>
    <dbReference type="NCBI Taxonomy" id="689768"/>
    <lineage>
        <taxon>Bacteria</taxon>
        <taxon>Bacillati</taxon>
        <taxon>Actinomycetota</taxon>
        <taxon>Actinomycetes</taxon>
        <taxon>Micromonosporales</taxon>
        <taxon>Micromonosporaceae</taxon>
        <taxon>Planosporangium</taxon>
    </lineage>
</organism>
<comment type="caution">
    <text evidence="2">The sequence shown here is derived from an EMBL/GenBank/DDBJ whole genome shotgun (WGS) entry which is preliminary data.</text>
</comment>
<dbReference type="InterPro" id="IPR014757">
    <property type="entry name" value="Tscrpt_reg_IclR_C"/>
</dbReference>
<dbReference type="InterPro" id="IPR050707">
    <property type="entry name" value="HTH_MetabolicPath_Reg"/>
</dbReference>
<keyword evidence="3" id="KW-1185">Reference proteome</keyword>
<evidence type="ECO:0000313" key="2">
    <source>
        <dbReference type="EMBL" id="GII24725.1"/>
    </source>
</evidence>
<dbReference type="Proteomes" id="UP000599074">
    <property type="component" value="Unassembled WGS sequence"/>
</dbReference>
<dbReference type="EMBL" id="BOON01000040">
    <property type="protein sequence ID" value="GII24725.1"/>
    <property type="molecule type" value="Genomic_DNA"/>
</dbReference>
<dbReference type="GO" id="GO:0003677">
    <property type="term" value="F:DNA binding"/>
    <property type="evidence" value="ECO:0007669"/>
    <property type="project" value="TreeGrafter"/>
</dbReference>
<evidence type="ECO:0000259" key="1">
    <source>
        <dbReference type="PROSITE" id="PS51078"/>
    </source>
</evidence>
<accession>A0A8J3X1R5</accession>
<sequence length="202" mass="21923">MVADLVEWGALERTPTGLRLGMRLFELGHLVPAQRGLRDLALPYLEDLYETTHQTVNLAVRHGNEIVYVEKLVSRGRLVPHSRTGGRLPLHCTALGKAILAFSPPHVVDEVIAAGLRPITSKSITDAARLLSDLAAIRERRVAFDVEESRLGMFCAASPLVNAKRVPVGALSITGMDSMSTARRFAPAVLTAALSLSRRLDA</sequence>